<protein>
    <submittedName>
        <fullName evidence="1">(African queen) hypothetical protein</fullName>
    </submittedName>
</protein>
<comment type="caution">
    <text evidence="1">The sequence shown here is derived from an EMBL/GenBank/DDBJ whole genome shotgun (WGS) entry which is preliminary data.</text>
</comment>
<name>A0A8J2QEF7_9NEOP</name>
<proteinExistence type="predicted"/>
<dbReference type="AlphaFoldDB" id="A0A8J2QEF7"/>
<evidence type="ECO:0000313" key="2">
    <source>
        <dbReference type="Proteomes" id="UP000789524"/>
    </source>
</evidence>
<reference evidence="1" key="1">
    <citation type="submission" date="2021-09" db="EMBL/GenBank/DDBJ databases">
        <authorList>
            <person name="Martin H S."/>
        </authorList>
    </citation>
    <scope>NUCLEOTIDE SEQUENCE</scope>
</reference>
<organism evidence="1 2">
    <name type="scientific">Danaus chrysippus</name>
    <name type="common">African queen</name>
    <dbReference type="NCBI Taxonomy" id="151541"/>
    <lineage>
        <taxon>Eukaryota</taxon>
        <taxon>Metazoa</taxon>
        <taxon>Ecdysozoa</taxon>
        <taxon>Arthropoda</taxon>
        <taxon>Hexapoda</taxon>
        <taxon>Insecta</taxon>
        <taxon>Pterygota</taxon>
        <taxon>Neoptera</taxon>
        <taxon>Endopterygota</taxon>
        <taxon>Lepidoptera</taxon>
        <taxon>Glossata</taxon>
        <taxon>Ditrysia</taxon>
        <taxon>Papilionoidea</taxon>
        <taxon>Nymphalidae</taxon>
        <taxon>Danainae</taxon>
        <taxon>Danaini</taxon>
        <taxon>Danaina</taxon>
        <taxon>Danaus</taxon>
        <taxon>Anosia</taxon>
    </lineage>
</organism>
<evidence type="ECO:0000313" key="1">
    <source>
        <dbReference type="EMBL" id="CAG9560906.1"/>
    </source>
</evidence>
<sequence length="118" mass="13139">MLFRSTLPGARRQPWLSDLQARSSIFDNVLLIVTNSDRPTVDTPYRIYALSEAMLQGEDLAGCQQRCIVVAPTVGTNPILLGESEQSRPPNSTLEYPLTTKRTQLSSHAAIQNESYFI</sequence>
<accession>A0A8J2QEF7</accession>
<gene>
    <name evidence="1" type="ORF">DCHRY22_LOCUS2498</name>
</gene>
<dbReference type="EMBL" id="CAKASE010000046">
    <property type="protein sequence ID" value="CAG9560906.1"/>
    <property type="molecule type" value="Genomic_DNA"/>
</dbReference>
<dbReference type="Proteomes" id="UP000789524">
    <property type="component" value="Unassembled WGS sequence"/>
</dbReference>
<keyword evidence="2" id="KW-1185">Reference proteome</keyword>